<evidence type="ECO:0000256" key="1">
    <source>
        <dbReference type="ARBA" id="ARBA00024322"/>
    </source>
</evidence>
<evidence type="ECO:0000313" key="4">
    <source>
        <dbReference type="Proteomes" id="UP001267426"/>
    </source>
</evidence>
<sequence length="97" mass="10058">MYLGHVTTSVVATEKHPRLRAHRLLVVEPVGLDGQPLGGPADVALDPGLDAGPGDFVIVAKEGAVVADLLDRDLGSDETGTPANVVIVAIADDWTPR</sequence>
<reference evidence="3 4" key="1">
    <citation type="submission" date="2023-09" db="EMBL/GenBank/DDBJ databases">
        <authorList>
            <person name="Rey-Velasco X."/>
        </authorList>
    </citation>
    <scope>NUCLEOTIDE SEQUENCE [LARGE SCALE GENOMIC DNA]</scope>
    <source>
        <strain evidence="3 4">F394</strain>
    </source>
</reference>
<dbReference type="Gene3D" id="2.40.50.220">
    <property type="entry name" value="EutN/Ccml"/>
    <property type="match status" value="1"/>
</dbReference>
<dbReference type="SUPFAM" id="SSF159133">
    <property type="entry name" value="EutN/CcmL-like"/>
    <property type="match status" value="1"/>
</dbReference>
<proteinExistence type="predicted"/>
<evidence type="ECO:0000313" key="3">
    <source>
        <dbReference type="EMBL" id="MDT0632747.1"/>
    </source>
</evidence>
<dbReference type="InterPro" id="IPR036677">
    <property type="entry name" value="EutN_CcmL_sf"/>
</dbReference>
<dbReference type="RefSeq" id="WP_311664935.1">
    <property type="nucleotide sequence ID" value="NZ_JAVRHT010000036.1"/>
</dbReference>
<evidence type="ECO:0000256" key="2">
    <source>
        <dbReference type="ARBA" id="ARBA00024446"/>
    </source>
</evidence>
<name>A0ABU3BTY2_9BACT</name>
<comment type="caution">
    <text evidence="3">The sequence shown here is derived from an EMBL/GenBank/DDBJ whole genome shotgun (WGS) entry which is preliminary data.</text>
</comment>
<dbReference type="Pfam" id="PF03319">
    <property type="entry name" value="EutN_CcmL"/>
    <property type="match status" value="1"/>
</dbReference>
<keyword evidence="2" id="KW-1283">Bacterial microcompartment</keyword>
<organism evidence="3 4">
    <name type="scientific">Rubrivirga litoralis</name>
    <dbReference type="NCBI Taxonomy" id="3075598"/>
    <lineage>
        <taxon>Bacteria</taxon>
        <taxon>Pseudomonadati</taxon>
        <taxon>Rhodothermota</taxon>
        <taxon>Rhodothermia</taxon>
        <taxon>Rhodothermales</taxon>
        <taxon>Rubricoccaceae</taxon>
        <taxon>Rubrivirga</taxon>
    </lineage>
</organism>
<dbReference type="PROSITE" id="PS51932">
    <property type="entry name" value="BMV"/>
    <property type="match status" value="1"/>
</dbReference>
<comment type="subcellular location">
    <subcellularLocation>
        <location evidence="1">Bacterial microcompartment</location>
    </subcellularLocation>
</comment>
<dbReference type="EMBL" id="JAVRHT010000036">
    <property type="protein sequence ID" value="MDT0632747.1"/>
    <property type="molecule type" value="Genomic_DNA"/>
</dbReference>
<accession>A0ABU3BTY2</accession>
<dbReference type="Proteomes" id="UP001267426">
    <property type="component" value="Unassembled WGS sequence"/>
</dbReference>
<keyword evidence="4" id="KW-1185">Reference proteome</keyword>
<protein>
    <submittedName>
        <fullName evidence="3">EutN/CcmL family microcompartment protein</fullName>
    </submittedName>
</protein>
<gene>
    <name evidence="3" type="ORF">RM540_13380</name>
</gene>
<dbReference type="InterPro" id="IPR004992">
    <property type="entry name" value="EutN_CcmL"/>
</dbReference>